<proteinExistence type="predicted"/>
<comment type="caution">
    <text evidence="2">The sequence shown here is derived from an EMBL/GenBank/DDBJ whole genome shotgun (WGS) entry which is preliminary data.</text>
</comment>
<feature type="compositionally biased region" description="Basic residues" evidence="1">
    <location>
        <begin position="295"/>
        <end position="309"/>
    </location>
</feature>
<feature type="compositionally biased region" description="Basic residues" evidence="1">
    <location>
        <begin position="827"/>
        <end position="836"/>
    </location>
</feature>
<feature type="compositionally biased region" description="Polar residues" evidence="1">
    <location>
        <begin position="1"/>
        <end position="13"/>
    </location>
</feature>
<dbReference type="EMBL" id="JBAHYK010001544">
    <property type="protein sequence ID" value="KAL0567601.1"/>
    <property type="molecule type" value="Genomic_DNA"/>
</dbReference>
<evidence type="ECO:0000256" key="1">
    <source>
        <dbReference type="SAM" id="MobiDB-lite"/>
    </source>
</evidence>
<feature type="compositionally biased region" description="Pro residues" evidence="1">
    <location>
        <begin position="519"/>
        <end position="529"/>
    </location>
</feature>
<feature type="non-terminal residue" evidence="2">
    <location>
        <position position="1"/>
    </location>
</feature>
<reference evidence="2 3" key="1">
    <citation type="submission" date="2024-02" db="EMBL/GenBank/DDBJ databases">
        <title>A draft genome for the cacao thread blight pathogen Marasmius crinis-equi.</title>
        <authorList>
            <person name="Cohen S.P."/>
            <person name="Baruah I.K."/>
            <person name="Amoako-Attah I."/>
            <person name="Bukari Y."/>
            <person name="Meinhardt L.W."/>
            <person name="Bailey B.A."/>
        </authorList>
    </citation>
    <scope>NUCLEOTIDE SEQUENCE [LARGE SCALE GENOMIC DNA]</scope>
    <source>
        <strain evidence="2 3">GH-76</strain>
    </source>
</reference>
<feature type="compositionally biased region" description="Pro residues" evidence="1">
    <location>
        <begin position="717"/>
        <end position="735"/>
    </location>
</feature>
<feature type="region of interest" description="Disordered" evidence="1">
    <location>
        <begin position="713"/>
        <end position="751"/>
    </location>
</feature>
<dbReference type="InterPro" id="IPR027417">
    <property type="entry name" value="P-loop_NTPase"/>
</dbReference>
<feature type="region of interest" description="Disordered" evidence="1">
    <location>
        <begin position="256"/>
        <end position="341"/>
    </location>
</feature>
<dbReference type="PANTHER" id="PTHR37096">
    <property type="entry name" value="YALI0E33429P"/>
    <property type="match status" value="1"/>
</dbReference>
<dbReference type="InterPro" id="IPR051667">
    <property type="entry name" value="Archaeal_ATPase_domain"/>
</dbReference>
<dbReference type="Gene3D" id="3.40.50.300">
    <property type="entry name" value="P-loop containing nucleotide triphosphate hydrolases"/>
    <property type="match status" value="1"/>
</dbReference>
<evidence type="ECO:0008006" key="4">
    <source>
        <dbReference type="Google" id="ProtNLM"/>
    </source>
</evidence>
<feature type="region of interest" description="Disordered" evidence="1">
    <location>
        <begin position="497"/>
        <end position="535"/>
    </location>
</feature>
<feature type="region of interest" description="Disordered" evidence="1">
    <location>
        <begin position="618"/>
        <end position="701"/>
    </location>
</feature>
<protein>
    <recommendedName>
        <fullName evidence="4">AAA+ ATPase domain-containing protein</fullName>
    </recommendedName>
</protein>
<feature type="region of interest" description="Disordered" evidence="1">
    <location>
        <begin position="798"/>
        <end position="859"/>
    </location>
</feature>
<feature type="compositionally biased region" description="Polar residues" evidence="1">
    <location>
        <begin position="266"/>
        <end position="276"/>
    </location>
</feature>
<sequence>NRMSALSATSTGTGRRLRKAPPPTSRQLGSMHWLFRTNIPHRRSSYYQPDIRKRNFFGMGDIIGVLTNPAETVRSLTESKRLLEEARREIHETRERAQLRPKHTFSPLPGFFSRNAELKAIERALEGEPAFTVLFGASSVGKTALLRQVLCDPRYHVLHFDLRISGFADLASLYMSLSQQMEQYFEEIAKQMDGYQDFEKEAWSFKHDRLNVERRLQDAPPESGIQRVKTSDIARLMELFQSSLLKYWKYEPFEDDKQGQDKGDAASSTTRVNQSQDRVRDAHHQHNQHQQQQNGKKKWRFKGLLRTKSKHEPNGGQGSRTNVNGDAQRARSEEDQKEREKPLKKIPVIFFDEAHKLPALIQSTEAMNCLLSSFLVLTKQDRLCHVIHATSDPFYHTWLRQLNVMQHCKIITVGDCSKSEVRRYYRERILPDVPEHLRGGRELEFERLYEAFGGKLVHWVDFIGDYVNSNGSLGIKSSSHFLQAHALLNLHIIHSSQAPGASQSSESDRDRENHDRRGPPPPPPPPPPMGFRIYSPISPSSIPFPSSYATASSSQPNDEGAAGTDFTAIQLLKVMARITQEGVEWLPYFMLCREFGVRAVDGMVRGRVLELRWTEAVGDHERERERDEQEQEEDQVPHVLPRLGGAGVYGAPPDSRPGSVPGYMQNPESPTALLNRDEMFHPSLPPPPPMSPPPPMHNDSEEDIVPVTEREAMMPMTRPPPPPPPHPSHPPPNPYLPNFGMGQGHGRRSTRYQSRYTEDGFGFGGGGGAGGMMEVVGPKLVPITPVMRYAMREVVKEYQEDDDFDGEEGEEDMDDGEGEEYVDLGLRRRLRQRSRSRTGTGTGTDGASEYASLSDVEEY</sequence>
<dbReference type="Proteomes" id="UP001465976">
    <property type="component" value="Unassembled WGS sequence"/>
</dbReference>
<evidence type="ECO:0000313" key="3">
    <source>
        <dbReference type="Proteomes" id="UP001465976"/>
    </source>
</evidence>
<feature type="compositionally biased region" description="Acidic residues" evidence="1">
    <location>
        <begin position="799"/>
        <end position="822"/>
    </location>
</feature>
<accession>A0ABR3EXF2</accession>
<feature type="compositionally biased region" description="Basic and acidic residues" evidence="1">
    <location>
        <begin position="328"/>
        <end position="341"/>
    </location>
</feature>
<organism evidence="2 3">
    <name type="scientific">Marasmius crinis-equi</name>
    <dbReference type="NCBI Taxonomy" id="585013"/>
    <lineage>
        <taxon>Eukaryota</taxon>
        <taxon>Fungi</taxon>
        <taxon>Dikarya</taxon>
        <taxon>Basidiomycota</taxon>
        <taxon>Agaricomycotina</taxon>
        <taxon>Agaricomycetes</taxon>
        <taxon>Agaricomycetidae</taxon>
        <taxon>Agaricales</taxon>
        <taxon>Marasmiineae</taxon>
        <taxon>Marasmiaceae</taxon>
        <taxon>Marasmius</taxon>
    </lineage>
</organism>
<feature type="region of interest" description="Disordered" evidence="1">
    <location>
        <begin position="1"/>
        <end position="28"/>
    </location>
</feature>
<feature type="compositionally biased region" description="Basic and acidic residues" evidence="1">
    <location>
        <begin position="506"/>
        <end position="518"/>
    </location>
</feature>
<dbReference type="PANTHER" id="PTHR37096:SF1">
    <property type="entry name" value="AAA+ ATPASE DOMAIN-CONTAINING PROTEIN"/>
    <property type="match status" value="1"/>
</dbReference>
<dbReference type="SUPFAM" id="SSF52540">
    <property type="entry name" value="P-loop containing nucleoside triphosphate hydrolases"/>
    <property type="match status" value="1"/>
</dbReference>
<evidence type="ECO:0000313" key="2">
    <source>
        <dbReference type="EMBL" id="KAL0567601.1"/>
    </source>
</evidence>
<feature type="compositionally biased region" description="Pro residues" evidence="1">
    <location>
        <begin position="683"/>
        <end position="696"/>
    </location>
</feature>
<gene>
    <name evidence="2" type="ORF">V5O48_014388</name>
</gene>
<keyword evidence="3" id="KW-1185">Reference proteome</keyword>
<feature type="compositionally biased region" description="Basic and acidic residues" evidence="1">
    <location>
        <begin position="618"/>
        <end position="627"/>
    </location>
</feature>
<name>A0ABR3EXF2_9AGAR</name>